<name>A0A9Q0AL52_9PEZI</name>
<dbReference type="Pfam" id="PF07287">
    <property type="entry name" value="AtuA"/>
    <property type="match status" value="1"/>
</dbReference>
<protein>
    <recommendedName>
        <fullName evidence="7">MaoC-like domain-containing protein</fullName>
    </recommendedName>
</protein>
<dbReference type="PANTHER" id="PTHR47585">
    <property type="match status" value="1"/>
</dbReference>
<comment type="caution">
    <text evidence="5">The sequence shown here is derived from an EMBL/GenBank/DDBJ whole genome shotgun (WGS) entry which is preliminary data.</text>
</comment>
<dbReference type="EMBL" id="JAFIMR010000018">
    <property type="protein sequence ID" value="KAI1867541.1"/>
    <property type="molecule type" value="Genomic_DNA"/>
</dbReference>
<dbReference type="PANTHER" id="PTHR47585:SF1">
    <property type="entry name" value="DUF1446 DOMAIN-CONTAINING PROTEIN"/>
    <property type="match status" value="1"/>
</dbReference>
<dbReference type="InterPro" id="IPR010839">
    <property type="entry name" value="AtuA_N"/>
</dbReference>
<dbReference type="Pfam" id="PF01575">
    <property type="entry name" value="MaoC_dehydratas"/>
    <property type="match status" value="1"/>
</dbReference>
<dbReference type="InterPro" id="IPR056362">
    <property type="entry name" value="AtuA-like_ferredoxin_dom"/>
</dbReference>
<dbReference type="InterPro" id="IPR002539">
    <property type="entry name" value="MaoC-like_dom"/>
</dbReference>
<dbReference type="AlphaFoldDB" id="A0A9Q0AL52"/>
<dbReference type="Pfam" id="PF23544">
    <property type="entry name" value="AtuA_ferredoxin"/>
    <property type="match status" value="1"/>
</dbReference>
<dbReference type="Proteomes" id="UP000829685">
    <property type="component" value="Unassembled WGS sequence"/>
</dbReference>
<dbReference type="SUPFAM" id="SSF54637">
    <property type="entry name" value="Thioesterase/thiol ester dehydrase-isomerase"/>
    <property type="match status" value="2"/>
</dbReference>
<feature type="domain" description="AtuA-like ferredoxin-fold" evidence="4">
    <location>
        <begin position="498"/>
        <end position="593"/>
    </location>
</feature>
<dbReference type="CDD" id="cd03448">
    <property type="entry name" value="HDE_HSD"/>
    <property type="match status" value="1"/>
</dbReference>
<evidence type="ECO:0000313" key="5">
    <source>
        <dbReference type="EMBL" id="KAI1867541.1"/>
    </source>
</evidence>
<evidence type="ECO:0000313" key="6">
    <source>
        <dbReference type="Proteomes" id="UP000829685"/>
    </source>
</evidence>
<dbReference type="InterPro" id="IPR029069">
    <property type="entry name" value="HotDog_dom_sf"/>
</dbReference>
<organism evidence="5 6">
    <name type="scientific">Neoarthrinium moseri</name>
    <dbReference type="NCBI Taxonomy" id="1658444"/>
    <lineage>
        <taxon>Eukaryota</taxon>
        <taxon>Fungi</taxon>
        <taxon>Dikarya</taxon>
        <taxon>Ascomycota</taxon>
        <taxon>Pezizomycotina</taxon>
        <taxon>Sordariomycetes</taxon>
        <taxon>Xylariomycetidae</taxon>
        <taxon>Amphisphaeriales</taxon>
        <taxon>Apiosporaceae</taxon>
        <taxon>Neoarthrinium</taxon>
    </lineage>
</organism>
<evidence type="ECO:0000259" key="1">
    <source>
        <dbReference type="Pfam" id="PF01575"/>
    </source>
</evidence>
<feature type="domain" description="Acyclic terpene utilisation N-terminal" evidence="2">
    <location>
        <begin position="13"/>
        <end position="453"/>
    </location>
</feature>
<reference evidence="5" key="1">
    <citation type="submission" date="2021-03" db="EMBL/GenBank/DDBJ databases">
        <title>Revisited historic fungal species revealed as producer of novel bioactive compounds through whole genome sequencing and comparative genomics.</title>
        <authorList>
            <person name="Vignolle G.A."/>
            <person name="Hochenegger N."/>
            <person name="Mach R.L."/>
            <person name="Mach-Aigner A.R."/>
            <person name="Javad Rahimi M."/>
            <person name="Salim K.A."/>
            <person name="Chan C.M."/>
            <person name="Lim L.B.L."/>
            <person name="Cai F."/>
            <person name="Druzhinina I.S."/>
            <person name="U'Ren J.M."/>
            <person name="Derntl C."/>
        </authorList>
    </citation>
    <scope>NUCLEOTIDE SEQUENCE</scope>
    <source>
        <strain evidence="5">TUCIM 5799</strain>
    </source>
</reference>
<feature type="domain" description="Peroxisomal multifunctional enzyme type 2-like N-terminal" evidence="3">
    <location>
        <begin position="637"/>
        <end position="773"/>
    </location>
</feature>
<evidence type="ECO:0000259" key="2">
    <source>
        <dbReference type="Pfam" id="PF07287"/>
    </source>
</evidence>
<evidence type="ECO:0008006" key="7">
    <source>
        <dbReference type="Google" id="ProtNLM"/>
    </source>
</evidence>
<evidence type="ECO:0000259" key="3">
    <source>
        <dbReference type="Pfam" id="PF22622"/>
    </source>
</evidence>
<dbReference type="InterPro" id="IPR054357">
    <property type="entry name" value="MFE-2_N"/>
</dbReference>
<evidence type="ECO:0000259" key="4">
    <source>
        <dbReference type="Pfam" id="PF23544"/>
    </source>
</evidence>
<dbReference type="Pfam" id="PF22622">
    <property type="entry name" value="MFE-2_hydrat-2_N"/>
    <property type="match status" value="1"/>
</dbReference>
<sequence length="925" mass="102089">MTTTRSKRPLRPIRIGNASGAIGDGIDQIYKLAKSGSVDAITADYLAEFNIAWKAIELQTQPELGYEPNFLEQLAWENGDAARLVAEKRIKIVHDGGALNPKGLAVKVDEYFKNLGFDDVKVAAVIGDDVTKRLRQNQLGSIRHLDRDGEYFNPKKQKILAANAYTGQSGIVSALQAGADIVICGRCCDASPVMGLAYWWHGWNSTEYDKMAGSLMAGHLIECGAYVTGGNFCGAQEIEHLHHAGYPIAEISCDGTAVITKPVDSNGAVTVDTCKAQLLYEIQGPIYLNADVVADIEQAKLEEVGKDRVRVTGIKGMAPPLTAKLAICLAGGWQAELSGFCAGLDTDFKFQLLKDQVMRQINPNDFSTISIEKYGTPSPNPRSQAESTVHIRMFAQSPDKDAMIQFKRAIFYNGMQGYCGLHLSMDWRTMEARPYVKYFPALMAQSDLPLEVQFIGTWPRVVAVEARRRSECILQVPVQRSYQPAAGLDEQCQTIRHPLGDLVFARSGDKGGNANVGFWVRNSAAWPWLQAFMTSSRLAELFADDWDEKYTVERCEFALLHAVHFVVKGILQDGVSSSSILDGFGKSMVGAMVAGWIELSEMLALGFYRALRNSTGRYENVDFRKAIGFQYPPVKCSYNRRDVLLFANAIGVQRDELHFLYELHPKFAAFPTFPINLGFKQTDQDVFDFIARTTTVDVPGIPPFDPQRSVDGERGIEIVRPLPVSSEGLDLEIRNKVIGAYDKGGAMILESEGELVDIKTGITYARLSSTAFGIGQGGYDGPRGPSKPAIKMPTRAPDAIHKMQTTTEIALLYRLCGDYNPLHADEEFGKRAGFKGSILQGLGTWNIAAHSVLRELGRSNPARLQKFGARFKSVVYPGDKLVTRMWVISSHSDFENVVFETAVEEDGRIALSNGYAHLKREKNKL</sequence>
<feature type="domain" description="MaoC-like" evidence="1">
    <location>
        <begin position="793"/>
        <end position="905"/>
    </location>
</feature>
<keyword evidence="6" id="KW-1185">Reference proteome</keyword>
<gene>
    <name evidence="5" type="ORF">JX265_007343</name>
</gene>
<accession>A0A9Q0AL52</accession>
<proteinExistence type="predicted"/>
<dbReference type="Gene3D" id="3.10.129.10">
    <property type="entry name" value="Hotdog Thioesterase"/>
    <property type="match status" value="2"/>
</dbReference>